<evidence type="ECO:0000256" key="6">
    <source>
        <dbReference type="ARBA" id="ARBA00023034"/>
    </source>
</evidence>
<name>A0A913X7V6_EXADI</name>
<evidence type="ECO:0000256" key="1">
    <source>
        <dbReference type="ARBA" id="ARBA00004653"/>
    </source>
</evidence>
<proteinExistence type="inferred from homology"/>
<dbReference type="Proteomes" id="UP000887567">
    <property type="component" value="Unplaced"/>
</dbReference>
<comment type="subcellular location">
    <subcellularLocation>
        <location evidence="1">Golgi apparatus membrane</location>
        <topology evidence="1">Multi-pass membrane protein</topology>
    </subcellularLocation>
</comment>
<evidence type="ECO:0000256" key="5">
    <source>
        <dbReference type="ARBA" id="ARBA00022989"/>
    </source>
</evidence>
<dbReference type="InterPro" id="IPR039545">
    <property type="entry name" value="PGAP2"/>
</dbReference>
<feature type="domain" description="CWH43-like N-terminal" evidence="9">
    <location>
        <begin position="23"/>
        <end position="244"/>
    </location>
</feature>
<dbReference type="AlphaFoldDB" id="A0A913X7V6"/>
<reference evidence="10" key="1">
    <citation type="submission" date="2022-11" db="UniProtKB">
        <authorList>
            <consortium name="EnsemblMetazoa"/>
        </authorList>
    </citation>
    <scope>IDENTIFICATION</scope>
</reference>
<organism evidence="10 11">
    <name type="scientific">Exaiptasia diaphana</name>
    <name type="common">Tropical sea anemone</name>
    <name type="synonym">Aiptasia pulchella</name>
    <dbReference type="NCBI Taxonomy" id="2652724"/>
    <lineage>
        <taxon>Eukaryota</taxon>
        <taxon>Metazoa</taxon>
        <taxon>Cnidaria</taxon>
        <taxon>Anthozoa</taxon>
        <taxon>Hexacorallia</taxon>
        <taxon>Actiniaria</taxon>
        <taxon>Aiptasiidae</taxon>
        <taxon>Exaiptasia</taxon>
    </lineage>
</organism>
<accession>A0A913X7V6</accession>
<feature type="transmembrane region" description="Helical" evidence="8">
    <location>
        <begin position="219"/>
        <end position="239"/>
    </location>
</feature>
<feature type="transmembrane region" description="Helical" evidence="8">
    <location>
        <begin position="113"/>
        <end position="138"/>
    </location>
</feature>
<feature type="transmembrane region" description="Helical" evidence="8">
    <location>
        <begin position="190"/>
        <end position="207"/>
    </location>
</feature>
<evidence type="ECO:0000259" key="9">
    <source>
        <dbReference type="Pfam" id="PF10277"/>
    </source>
</evidence>
<evidence type="ECO:0000313" key="10">
    <source>
        <dbReference type="EnsemblMetazoa" id="XP_020900360.2"/>
    </source>
</evidence>
<evidence type="ECO:0000256" key="3">
    <source>
        <dbReference type="ARBA" id="ARBA00022502"/>
    </source>
</evidence>
<dbReference type="PANTHER" id="PTHR12892">
    <property type="entry name" value="FGF RECEPTOR ACTIVATING PROTEIN 1"/>
    <property type="match status" value="1"/>
</dbReference>
<keyword evidence="3" id="KW-0337">GPI-anchor biosynthesis</keyword>
<dbReference type="EnsemblMetazoa" id="XM_021044701.2">
    <property type="protein sequence ID" value="XP_020900360.2"/>
    <property type="gene ID" value="LOC110239002"/>
</dbReference>
<evidence type="ECO:0000256" key="4">
    <source>
        <dbReference type="ARBA" id="ARBA00022692"/>
    </source>
</evidence>
<keyword evidence="11" id="KW-1185">Reference proteome</keyword>
<evidence type="ECO:0000256" key="7">
    <source>
        <dbReference type="ARBA" id="ARBA00023136"/>
    </source>
</evidence>
<dbReference type="OrthoDB" id="68581at2759"/>
<keyword evidence="4 8" id="KW-0812">Transmembrane</keyword>
<dbReference type="Pfam" id="PF10277">
    <property type="entry name" value="Frag1"/>
    <property type="match status" value="1"/>
</dbReference>
<dbReference type="InterPro" id="IPR019402">
    <property type="entry name" value="CWH43_N"/>
</dbReference>
<dbReference type="RefSeq" id="XP_020900360.2">
    <property type="nucleotide sequence ID" value="XM_021044701.2"/>
</dbReference>
<comment type="similarity">
    <text evidence="2">Belongs to the PGAP2 family.</text>
</comment>
<evidence type="ECO:0000256" key="2">
    <source>
        <dbReference type="ARBA" id="ARBA00007414"/>
    </source>
</evidence>
<dbReference type="GO" id="GO:0005789">
    <property type="term" value="C:endoplasmic reticulum membrane"/>
    <property type="evidence" value="ECO:0007669"/>
    <property type="project" value="TreeGrafter"/>
</dbReference>
<dbReference type="KEGG" id="epa:110239002"/>
<dbReference type="GO" id="GO:0006506">
    <property type="term" value="P:GPI anchor biosynthetic process"/>
    <property type="evidence" value="ECO:0007669"/>
    <property type="project" value="UniProtKB-KW"/>
</dbReference>
<evidence type="ECO:0000313" key="11">
    <source>
        <dbReference type="Proteomes" id="UP000887567"/>
    </source>
</evidence>
<feature type="transmembrane region" description="Helical" evidence="8">
    <location>
        <begin position="150"/>
        <end position="170"/>
    </location>
</feature>
<keyword evidence="7 8" id="KW-0472">Membrane</keyword>
<dbReference type="PANTHER" id="PTHR12892:SF11">
    <property type="entry name" value="POST-GPI ATTACHMENT TO PROTEINS FACTOR 2"/>
    <property type="match status" value="1"/>
</dbReference>
<keyword evidence="5 8" id="KW-1133">Transmembrane helix</keyword>
<sequence>MATKNRKMFVTQVKPPLIELDVAIVIKIGALLPFASIVSCVLTSVLLHFEESTRTHCHVANYLPSISAATGGFTPEKYIWRFGIGYHSSIRILFTIVEYQVLRSRCIGKTTGLYKWFTMINAVLCFVENLALVTLTYVSSSDNYSIHEKSFIVFMVFSMLHMLITCILYYKTCQSPASYDETISLRRKVTSMLVNYLSFGAAVYVFFRHNSYCEPGVYSLFALFEYVTVFSNIIFHYTITHDLRGHKFTLGPSMVTTNKQH</sequence>
<dbReference type="OMA" id="CVIWSIL"/>
<dbReference type="GeneID" id="110239002"/>
<keyword evidence="6" id="KW-0333">Golgi apparatus</keyword>
<dbReference type="GO" id="GO:0000139">
    <property type="term" value="C:Golgi membrane"/>
    <property type="evidence" value="ECO:0007669"/>
    <property type="project" value="UniProtKB-SubCell"/>
</dbReference>
<protein>
    <recommendedName>
        <fullName evidence="9">CWH43-like N-terminal domain-containing protein</fullName>
    </recommendedName>
</protein>
<evidence type="ECO:0000256" key="8">
    <source>
        <dbReference type="SAM" id="Phobius"/>
    </source>
</evidence>